<feature type="transmembrane region" description="Helical" evidence="1">
    <location>
        <begin position="343"/>
        <end position="367"/>
    </location>
</feature>
<evidence type="ECO:0000313" key="2">
    <source>
        <dbReference type="EMBL" id="BBC31861.1"/>
    </source>
</evidence>
<keyword evidence="3" id="KW-1185">Reference proteome</keyword>
<dbReference type="EMBL" id="AP018448">
    <property type="protein sequence ID" value="BBC31861.1"/>
    <property type="molecule type" value="Genomic_DNA"/>
</dbReference>
<name>A0ABN5VFL6_9ACTN</name>
<accession>A0ABN5VFL6</accession>
<reference evidence="2 3" key="1">
    <citation type="journal article" date="2010" name="ChemBioChem">
        <title>Cloning and characterization of the biosynthetic gene cluster of 16-membered macrolide antibiotic FD-891: involvement of a dual functional cytochrome P450 monooxygenase catalyzing epoxidation and hydroxylation.</title>
        <authorList>
            <person name="Kudo F."/>
            <person name="Motegi A."/>
            <person name="Mizoue K."/>
            <person name="Eguchi T."/>
        </authorList>
    </citation>
    <scope>NUCLEOTIDE SEQUENCE [LARGE SCALE GENOMIC DNA]</scope>
    <source>
        <strain evidence="2 3">A-8890</strain>
    </source>
</reference>
<reference evidence="2 3" key="2">
    <citation type="journal article" date="2023" name="ChemBioChem">
        <title>Acyltransferase Domain Exchange between Two Independent Type I Polyketide Synthases in the Same Producer Strain of Macrolide Antibiotics.</title>
        <authorList>
            <person name="Kudo F."/>
            <person name="Kishikawa K."/>
            <person name="Tsuboi K."/>
            <person name="Kido T."/>
            <person name="Usui T."/>
            <person name="Hashimoto J."/>
            <person name="Shin-Ya K."/>
            <person name="Miyanaga A."/>
            <person name="Eguchi T."/>
        </authorList>
    </citation>
    <scope>NUCLEOTIDE SEQUENCE [LARGE SCALE GENOMIC DNA]</scope>
    <source>
        <strain evidence="2 3">A-8890</strain>
    </source>
</reference>
<keyword evidence="1" id="KW-1133">Transmembrane helix</keyword>
<feature type="transmembrane region" description="Helical" evidence="1">
    <location>
        <begin position="279"/>
        <end position="298"/>
    </location>
</feature>
<gene>
    <name evidence="2" type="ORF">SGFS_031550</name>
</gene>
<keyword evidence="1" id="KW-0812">Transmembrane</keyword>
<proteinExistence type="predicted"/>
<feature type="transmembrane region" description="Helical" evidence="1">
    <location>
        <begin position="304"/>
        <end position="322"/>
    </location>
</feature>
<feature type="transmembrane region" description="Helical" evidence="1">
    <location>
        <begin position="242"/>
        <end position="259"/>
    </location>
</feature>
<feature type="transmembrane region" description="Helical" evidence="1">
    <location>
        <begin position="176"/>
        <end position="194"/>
    </location>
</feature>
<feature type="transmembrane region" description="Helical" evidence="1">
    <location>
        <begin position="206"/>
        <end position="227"/>
    </location>
</feature>
<evidence type="ECO:0000256" key="1">
    <source>
        <dbReference type="SAM" id="Phobius"/>
    </source>
</evidence>
<dbReference type="Proteomes" id="UP001321542">
    <property type="component" value="Chromosome"/>
</dbReference>
<feature type="transmembrane region" description="Helical" evidence="1">
    <location>
        <begin position="114"/>
        <end position="134"/>
    </location>
</feature>
<feature type="transmembrane region" description="Helical" evidence="1">
    <location>
        <begin position="146"/>
        <end position="164"/>
    </location>
</feature>
<feature type="transmembrane region" description="Helical" evidence="1">
    <location>
        <begin position="379"/>
        <end position="400"/>
    </location>
</feature>
<evidence type="ECO:0000313" key="3">
    <source>
        <dbReference type="Proteomes" id="UP001321542"/>
    </source>
</evidence>
<feature type="transmembrane region" description="Helical" evidence="1">
    <location>
        <begin position="6"/>
        <end position="28"/>
    </location>
</feature>
<protein>
    <recommendedName>
        <fullName evidence="4">Integral membrane protein</fullName>
    </recommendedName>
</protein>
<keyword evidence="1" id="KW-0472">Membrane</keyword>
<sequence>MAAMKVLVDALVLVSVASTLAFAPRVLVRCPGSARATGRALSPLVFLALVTGVVYVNQVLFTVYVMRVHGGDPSFIAQYLPAGWFDLASADHMVQRLAEGFPVPTLLAPSVLRVQAFLELPFVLLAFATVVRWFDSDLYRRITRSFLLPLASVSYTAVFCLVEWDLRNPYTVDDLVVRAVSAVFTPLFIRRLAARDTGTCRTPASVPGLLVFIGSLGALGVLVLVVYDTALLYNLGRLDRRLPLALAAAGALLVLRRVAARLSEPSTPGLTLSFVRHALQYWLALFFVPALAVRYGVVFGTPQLAAGAGLLTAATACVLAARDSSAEDRGGRGALGAGRRRPFVLLLAGRLGCTVLAGACAAAAAAWLTPKAYYEVTLLSGAAAFLVTAVVVCGLVDAWADARAQGASG</sequence>
<evidence type="ECO:0008006" key="4">
    <source>
        <dbReference type="Google" id="ProtNLM"/>
    </source>
</evidence>
<organism evidence="2 3">
    <name type="scientific">Streptomyces graminofaciens</name>
    <dbReference type="NCBI Taxonomy" id="68212"/>
    <lineage>
        <taxon>Bacteria</taxon>
        <taxon>Bacillati</taxon>
        <taxon>Actinomycetota</taxon>
        <taxon>Actinomycetes</taxon>
        <taxon>Kitasatosporales</taxon>
        <taxon>Streptomycetaceae</taxon>
        <taxon>Streptomyces</taxon>
    </lineage>
</organism>
<feature type="transmembrane region" description="Helical" evidence="1">
    <location>
        <begin position="40"/>
        <end position="65"/>
    </location>
</feature>